<accession>A0A1P9WSS4</accession>
<dbReference type="AlphaFoldDB" id="A0A1P9WSS4"/>
<protein>
    <submittedName>
        <fullName evidence="1">Uncharacterized protein</fullName>
    </submittedName>
</protein>
<dbReference type="STRING" id="1178516.AWR27_03105"/>
<gene>
    <name evidence="1" type="ORF">AWR27_03105</name>
</gene>
<dbReference type="RefSeq" id="WP_077129854.1">
    <property type="nucleotide sequence ID" value="NZ_CP014263.1"/>
</dbReference>
<evidence type="ECO:0000313" key="2">
    <source>
        <dbReference type="Proteomes" id="UP000187941"/>
    </source>
</evidence>
<dbReference type="EMBL" id="CP014263">
    <property type="protein sequence ID" value="AQG78412.1"/>
    <property type="molecule type" value="Genomic_DNA"/>
</dbReference>
<evidence type="ECO:0000313" key="1">
    <source>
        <dbReference type="EMBL" id="AQG78412.1"/>
    </source>
</evidence>
<organism evidence="1 2">
    <name type="scientific">Spirosoma montaniterrae</name>
    <dbReference type="NCBI Taxonomy" id="1178516"/>
    <lineage>
        <taxon>Bacteria</taxon>
        <taxon>Pseudomonadati</taxon>
        <taxon>Bacteroidota</taxon>
        <taxon>Cytophagia</taxon>
        <taxon>Cytophagales</taxon>
        <taxon>Cytophagaceae</taxon>
        <taxon>Spirosoma</taxon>
    </lineage>
</organism>
<dbReference type="Proteomes" id="UP000187941">
    <property type="component" value="Chromosome"/>
</dbReference>
<name>A0A1P9WSS4_9BACT</name>
<dbReference type="OrthoDB" id="958992at2"/>
<reference evidence="1 2" key="1">
    <citation type="submission" date="2016-01" db="EMBL/GenBank/DDBJ databases">
        <authorList>
            <person name="Oliw E.H."/>
        </authorList>
    </citation>
    <scope>NUCLEOTIDE SEQUENCE [LARGE SCALE GENOMIC DNA]</scope>
    <source>
        <strain evidence="1 2">DY10</strain>
    </source>
</reference>
<proteinExistence type="predicted"/>
<dbReference type="KEGG" id="smon:AWR27_03105"/>
<sequence length="125" mass="13916">MWVLSENKLTMRQFWYVLIMLSVVVACEDKSIENQPANCGYSTVDVSRAGMVRDLAVTVVRVGSNFQLIRAGGGNGAPLGACNLATDFRQDSVKLLVSGYFLTWPELKYINISPLPFEVVDARRR</sequence>
<keyword evidence="2" id="KW-1185">Reference proteome</keyword>